<dbReference type="SUPFAM" id="SSF55298">
    <property type="entry name" value="YjgF-like"/>
    <property type="match status" value="1"/>
</dbReference>
<dbReference type="PANTHER" id="PTHR47328">
    <property type="match status" value="1"/>
</dbReference>
<sequence length="118" mass="12658">MIERFHTNARMSRIVRHNGTVYLCGQVGEGASVAEQARDCLARVDALLAESGSSRRDILHATVWLAHMSDYDAMNAVWDEWMPEGCAPARACGEARLAGSDLLVEVIVTAAVSAAVSA</sequence>
<evidence type="ECO:0000313" key="2">
    <source>
        <dbReference type="Proteomes" id="UP000183635"/>
    </source>
</evidence>
<dbReference type="Pfam" id="PF01042">
    <property type="entry name" value="Ribonuc_L-PSP"/>
    <property type="match status" value="1"/>
</dbReference>
<name>A0A1I3AN04_9RHOB</name>
<dbReference type="CDD" id="cd06150">
    <property type="entry name" value="YjgF_YER057c_UK114_like_2"/>
    <property type="match status" value="1"/>
</dbReference>
<accession>A0A1I3AN04</accession>
<dbReference type="InterPro" id="IPR035959">
    <property type="entry name" value="RutC-like_sf"/>
</dbReference>
<dbReference type="Proteomes" id="UP000183635">
    <property type="component" value="Unassembled WGS sequence"/>
</dbReference>
<gene>
    <name evidence="1" type="ORF">SAMN04488021_11610</name>
</gene>
<dbReference type="OrthoDB" id="9803101at2"/>
<protein>
    <submittedName>
        <fullName evidence="1">Enamine deaminase RidA, house cleaning of reactive enamine intermediates, YjgF/YER057c/UK114 family</fullName>
    </submittedName>
</protein>
<dbReference type="InterPro" id="IPR006175">
    <property type="entry name" value="YjgF/YER057c/UK114"/>
</dbReference>
<dbReference type="AlphaFoldDB" id="A0A1I3AN04"/>
<dbReference type="Gene3D" id="3.30.1330.40">
    <property type="entry name" value="RutC-like"/>
    <property type="match status" value="1"/>
</dbReference>
<organism evidence="1 2">
    <name type="scientific">Paracoccus aminovorans</name>
    <dbReference type="NCBI Taxonomy" id="34004"/>
    <lineage>
        <taxon>Bacteria</taxon>
        <taxon>Pseudomonadati</taxon>
        <taxon>Pseudomonadota</taxon>
        <taxon>Alphaproteobacteria</taxon>
        <taxon>Rhodobacterales</taxon>
        <taxon>Paracoccaceae</taxon>
        <taxon>Paracoccus</taxon>
    </lineage>
</organism>
<proteinExistence type="predicted"/>
<evidence type="ECO:0000313" key="1">
    <source>
        <dbReference type="EMBL" id="SFH51420.1"/>
    </source>
</evidence>
<keyword evidence="2" id="KW-1185">Reference proteome</keyword>
<dbReference type="RefSeq" id="WP_074967848.1">
    <property type="nucleotide sequence ID" value="NZ_CBCRYP010000016.1"/>
</dbReference>
<dbReference type="PANTHER" id="PTHR47328:SF1">
    <property type="entry name" value="RUTC FAMILY PROTEIN YOAB"/>
    <property type="match status" value="1"/>
</dbReference>
<dbReference type="STRING" id="34004.SAMN04488021_11610"/>
<reference evidence="1 2" key="1">
    <citation type="submission" date="2016-10" db="EMBL/GenBank/DDBJ databases">
        <authorList>
            <person name="de Groot N.N."/>
        </authorList>
    </citation>
    <scope>NUCLEOTIDE SEQUENCE [LARGE SCALE GENOMIC DNA]</scope>
    <source>
        <strain evidence="1 2">DSM 8537</strain>
    </source>
</reference>
<dbReference type="InterPro" id="IPR035709">
    <property type="entry name" value="YoaB-like"/>
</dbReference>
<dbReference type="EMBL" id="FOPU01000016">
    <property type="protein sequence ID" value="SFH51420.1"/>
    <property type="molecule type" value="Genomic_DNA"/>
</dbReference>